<feature type="region of interest" description="Disordered" evidence="1">
    <location>
        <begin position="1"/>
        <end position="24"/>
    </location>
</feature>
<dbReference type="InterPro" id="IPR000326">
    <property type="entry name" value="PAP2/HPO"/>
</dbReference>
<proteinExistence type="predicted"/>
<name>A0ABW5CNS5_9HYPH</name>
<feature type="domain" description="Phosphatidic acid phosphatase type 2/haloperoxidase" evidence="3">
    <location>
        <begin position="142"/>
        <end position="254"/>
    </location>
</feature>
<comment type="caution">
    <text evidence="4">The sequence shown here is derived from an EMBL/GenBank/DDBJ whole genome shotgun (WGS) entry which is preliminary data.</text>
</comment>
<evidence type="ECO:0000256" key="2">
    <source>
        <dbReference type="SAM" id="Phobius"/>
    </source>
</evidence>
<protein>
    <submittedName>
        <fullName evidence="4">Phosphatase PAP2 family protein</fullName>
    </submittedName>
</protein>
<evidence type="ECO:0000259" key="3">
    <source>
        <dbReference type="SMART" id="SM00014"/>
    </source>
</evidence>
<feature type="transmembrane region" description="Helical" evidence="2">
    <location>
        <begin position="107"/>
        <end position="124"/>
    </location>
</feature>
<evidence type="ECO:0000313" key="4">
    <source>
        <dbReference type="EMBL" id="MFD2238452.1"/>
    </source>
</evidence>
<dbReference type="SUPFAM" id="SSF48317">
    <property type="entry name" value="Acid phosphatase/Vanadium-dependent haloperoxidase"/>
    <property type="match status" value="1"/>
</dbReference>
<keyword evidence="2" id="KW-0812">Transmembrane</keyword>
<evidence type="ECO:0000256" key="1">
    <source>
        <dbReference type="SAM" id="MobiDB-lite"/>
    </source>
</evidence>
<dbReference type="InterPro" id="IPR036938">
    <property type="entry name" value="PAP2/HPO_sf"/>
</dbReference>
<feature type="compositionally biased region" description="Basic and acidic residues" evidence="1">
    <location>
        <begin position="1"/>
        <end position="13"/>
    </location>
</feature>
<accession>A0ABW5CNS5</accession>
<dbReference type="PANTHER" id="PTHR14969:SF13">
    <property type="entry name" value="AT30094P"/>
    <property type="match status" value="1"/>
</dbReference>
<dbReference type="SMART" id="SM00014">
    <property type="entry name" value="acidPPc"/>
    <property type="match status" value="1"/>
</dbReference>
<keyword evidence="5" id="KW-1185">Reference proteome</keyword>
<feature type="transmembrane region" description="Helical" evidence="2">
    <location>
        <begin position="239"/>
        <end position="258"/>
    </location>
</feature>
<organism evidence="4 5">
    <name type="scientific">Aureimonas populi</name>
    <dbReference type="NCBI Taxonomy" id="1701758"/>
    <lineage>
        <taxon>Bacteria</taxon>
        <taxon>Pseudomonadati</taxon>
        <taxon>Pseudomonadota</taxon>
        <taxon>Alphaproteobacteria</taxon>
        <taxon>Hyphomicrobiales</taxon>
        <taxon>Aurantimonadaceae</taxon>
        <taxon>Aureimonas</taxon>
    </lineage>
</organism>
<feature type="transmembrane region" description="Helical" evidence="2">
    <location>
        <begin position="200"/>
        <end position="227"/>
    </location>
</feature>
<dbReference type="RefSeq" id="WP_209736507.1">
    <property type="nucleotide sequence ID" value="NZ_CP072611.1"/>
</dbReference>
<feature type="transmembrane region" description="Helical" evidence="2">
    <location>
        <begin position="136"/>
        <end position="159"/>
    </location>
</feature>
<feature type="transmembrane region" description="Helical" evidence="2">
    <location>
        <begin position="52"/>
        <end position="77"/>
    </location>
</feature>
<dbReference type="Pfam" id="PF01569">
    <property type="entry name" value="PAP2"/>
    <property type="match status" value="1"/>
</dbReference>
<feature type="region of interest" description="Disordered" evidence="1">
    <location>
        <begin position="285"/>
        <end position="313"/>
    </location>
</feature>
<dbReference type="Proteomes" id="UP001597371">
    <property type="component" value="Unassembled WGS sequence"/>
</dbReference>
<keyword evidence="2" id="KW-1133">Transmembrane helix</keyword>
<reference evidence="5" key="1">
    <citation type="journal article" date="2019" name="Int. J. Syst. Evol. Microbiol.">
        <title>The Global Catalogue of Microorganisms (GCM) 10K type strain sequencing project: providing services to taxonomists for standard genome sequencing and annotation.</title>
        <authorList>
            <consortium name="The Broad Institute Genomics Platform"/>
            <consortium name="The Broad Institute Genome Sequencing Center for Infectious Disease"/>
            <person name="Wu L."/>
            <person name="Ma J."/>
        </authorList>
    </citation>
    <scope>NUCLEOTIDE SEQUENCE [LARGE SCALE GENOMIC DNA]</scope>
    <source>
        <strain evidence="5">ZS-35-S2</strain>
    </source>
</reference>
<sequence>MRPDITADERQGDDSSAPPAKPRRRYLAHPRTLARSALFTARRLSRKARPDAPALVTWPVGALLALLLVSLPFLFAIDEAVGRAMLAEPEGVLSFLRYATDAGLIRWYLYPTLAILLGLWMVEWHELPRSRRLRGASFAFHAGYLLAAVSIAQIVVQVLKRAFGRARPPLLDEYGSLSFSFARLGDHFASFPSGHSSTMAAVTAVAMVWMPALRLPILIVGVSLALTRIVVRAHYPSDVAAGLAIGFATAVVLGRWLAQRGLGYEFRHGGRGLAGLLPVRAGSSAIARSPRPPTRVPDRAAGLPGPQAPPGAG</sequence>
<keyword evidence="2" id="KW-0472">Membrane</keyword>
<dbReference type="PANTHER" id="PTHR14969">
    <property type="entry name" value="SPHINGOSINE-1-PHOSPHATE PHOSPHOHYDROLASE"/>
    <property type="match status" value="1"/>
</dbReference>
<dbReference type="Gene3D" id="1.20.144.10">
    <property type="entry name" value="Phosphatidic acid phosphatase type 2/haloperoxidase"/>
    <property type="match status" value="1"/>
</dbReference>
<gene>
    <name evidence="4" type="ORF">ACFSKQ_13435</name>
</gene>
<evidence type="ECO:0000313" key="5">
    <source>
        <dbReference type="Proteomes" id="UP001597371"/>
    </source>
</evidence>
<dbReference type="EMBL" id="JBHUIJ010000017">
    <property type="protein sequence ID" value="MFD2238452.1"/>
    <property type="molecule type" value="Genomic_DNA"/>
</dbReference>